<name>A0A0F9JZE5_9ZZZZ</name>
<evidence type="ECO:0000313" key="1">
    <source>
        <dbReference type="EMBL" id="KKM15268.1"/>
    </source>
</evidence>
<gene>
    <name evidence="1" type="ORF">LCGC14_1697770</name>
</gene>
<dbReference type="AlphaFoldDB" id="A0A0F9JZE5"/>
<proteinExistence type="predicted"/>
<comment type="caution">
    <text evidence="1">The sequence shown here is derived from an EMBL/GenBank/DDBJ whole genome shotgun (WGS) entry which is preliminary data.</text>
</comment>
<reference evidence="1" key="1">
    <citation type="journal article" date="2015" name="Nature">
        <title>Complex archaea that bridge the gap between prokaryotes and eukaryotes.</title>
        <authorList>
            <person name="Spang A."/>
            <person name="Saw J.H."/>
            <person name="Jorgensen S.L."/>
            <person name="Zaremba-Niedzwiedzka K."/>
            <person name="Martijn J."/>
            <person name="Lind A.E."/>
            <person name="van Eijk R."/>
            <person name="Schleper C."/>
            <person name="Guy L."/>
            <person name="Ettema T.J."/>
        </authorList>
    </citation>
    <scope>NUCLEOTIDE SEQUENCE</scope>
</reference>
<protein>
    <submittedName>
        <fullName evidence="1">Uncharacterized protein</fullName>
    </submittedName>
</protein>
<organism evidence="1">
    <name type="scientific">marine sediment metagenome</name>
    <dbReference type="NCBI Taxonomy" id="412755"/>
    <lineage>
        <taxon>unclassified sequences</taxon>
        <taxon>metagenomes</taxon>
        <taxon>ecological metagenomes</taxon>
    </lineage>
</organism>
<dbReference type="EMBL" id="LAZR01014946">
    <property type="protein sequence ID" value="KKM15268.1"/>
    <property type="molecule type" value="Genomic_DNA"/>
</dbReference>
<sequence length="86" mass="9537">MIGHYNAPIVNFKDIPEAEDLEEVDLSGLPVVFRVGAINYNIGAIQGVRKGRDEFFGDVVLELEGTLELDEDGKAVRFVYLKEKPG</sequence>
<accession>A0A0F9JZE5</accession>